<dbReference type="AlphaFoldDB" id="A0A1G7JT57"/>
<name>A0A1G7JT57_9SPHI</name>
<sequence>MGQLLRITYETKDYNYQVVNEKPIGKETEEIRILLEGQSVILKKNDGRWVPDQMAGEVDEGLLKAIGKAISLRYRI</sequence>
<proteinExistence type="predicted"/>
<accession>A0A1G7JT57</accession>
<organism evidence="1 2">
    <name type="scientific">Mucilaginibacter pineti</name>
    <dbReference type="NCBI Taxonomy" id="1391627"/>
    <lineage>
        <taxon>Bacteria</taxon>
        <taxon>Pseudomonadati</taxon>
        <taxon>Bacteroidota</taxon>
        <taxon>Sphingobacteriia</taxon>
        <taxon>Sphingobacteriales</taxon>
        <taxon>Sphingobacteriaceae</taxon>
        <taxon>Mucilaginibacter</taxon>
    </lineage>
</organism>
<protein>
    <submittedName>
        <fullName evidence="1">Uncharacterized protein</fullName>
    </submittedName>
</protein>
<reference evidence="1 2" key="1">
    <citation type="submission" date="2016-10" db="EMBL/GenBank/DDBJ databases">
        <authorList>
            <person name="de Groot N.N."/>
        </authorList>
    </citation>
    <scope>NUCLEOTIDE SEQUENCE [LARGE SCALE GENOMIC DNA]</scope>
    <source>
        <strain evidence="1 2">47C3B</strain>
    </source>
</reference>
<dbReference type="EMBL" id="FNAI01000015">
    <property type="protein sequence ID" value="SDF28120.1"/>
    <property type="molecule type" value="Genomic_DNA"/>
</dbReference>
<dbReference type="RefSeq" id="WP_091154286.1">
    <property type="nucleotide sequence ID" value="NZ_FNAI01000015.1"/>
</dbReference>
<dbReference type="STRING" id="1391627.SAMN05216464_115108"/>
<keyword evidence="2" id="KW-1185">Reference proteome</keyword>
<evidence type="ECO:0000313" key="1">
    <source>
        <dbReference type="EMBL" id="SDF28120.1"/>
    </source>
</evidence>
<dbReference type="Proteomes" id="UP000199072">
    <property type="component" value="Unassembled WGS sequence"/>
</dbReference>
<evidence type="ECO:0000313" key="2">
    <source>
        <dbReference type="Proteomes" id="UP000199072"/>
    </source>
</evidence>
<gene>
    <name evidence="1" type="ORF">SAMN05216464_115108</name>
</gene>
<dbReference type="OrthoDB" id="798105at2"/>